<evidence type="ECO:0000313" key="3">
    <source>
        <dbReference type="EMBL" id="WOF16691.1"/>
    </source>
</evidence>
<dbReference type="Gene3D" id="1.10.8.60">
    <property type="match status" value="1"/>
</dbReference>
<dbReference type="SMART" id="SM00382">
    <property type="entry name" value="AAA"/>
    <property type="match status" value="1"/>
</dbReference>
<sequence>MSSDNDAQALDVFELLLTSEILNQYENLDMDDLPAKFRDISGTTGCNTDIERPVVVSESIADRILCTGKSYELVRKNPFVTFDDFGKRLGISALDAAAGWFSKQDAMERIEKNPVLAYYFEKSGLGGISYEKSKSSIVRFRDSKEYLKARIDEIVGDDEELKIASSLIIISAPEEVEHSIDDLVCTHRQEEALRKINIALKNRDYLKERRIYELGKLLFVGPPGTGKTSLALAMSKKLKMPLLEVRLAMVTSQYLGETSKNIDRIFDLARRLSPCILFIDEFDFVAKSRISDDNGAMKRAVNMLLKNIDTISFVKNGVLLIGATNHPRLLDDAAWRRFDDVVEFPLPDYEMRREILKKITRELDCTCDYDELAEETDGFSGADLRIMIKESLISALMRDSYEMNESDIEQGMGTVKDRDTIRQSVSI</sequence>
<name>A0AA97I490_9EURY</name>
<proteinExistence type="inferred from homology"/>
<feature type="domain" description="AAA+ ATPase" evidence="2">
    <location>
        <begin position="213"/>
        <end position="348"/>
    </location>
</feature>
<gene>
    <name evidence="3" type="ORF">F1737_08315</name>
</gene>
<dbReference type="PANTHER" id="PTHR23077:SF198">
    <property type="entry name" value="ATP-DEPENDENT ZINC METALLOPROTEASE FTSH"/>
    <property type="match status" value="1"/>
</dbReference>
<dbReference type="InterPro" id="IPR003593">
    <property type="entry name" value="AAA+_ATPase"/>
</dbReference>
<dbReference type="KEGG" id="mefw:F1737_08315"/>
<dbReference type="Gene3D" id="3.40.50.300">
    <property type="entry name" value="P-loop containing nucleotide triphosphate hydrolases"/>
    <property type="match status" value="1"/>
</dbReference>
<dbReference type="Proteomes" id="UP001301797">
    <property type="component" value="Chromosome"/>
</dbReference>
<organism evidence="3 4">
    <name type="scientific">Methanochimaera problematica</name>
    <dbReference type="NCBI Taxonomy" id="2609417"/>
    <lineage>
        <taxon>Archaea</taxon>
        <taxon>Methanobacteriati</taxon>
        <taxon>Methanobacteriota</taxon>
        <taxon>Stenosarchaea group</taxon>
        <taxon>Methanomicrobia</taxon>
        <taxon>Methanomicrobiales</taxon>
        <taxon>Methanomicrobiaceae</taxon>
        <taxon>Methanochimaera</taxon>
    </lineage>
</organism>
<dbReference type="SUPFAM" id="SSF52540">
    <property type="entry name" value="P-loop containing nucleoside triphosphate hydrolases"/>
    <property type="match status" value="1"/>
</dbReference>
<dbReference type="GO" id="GO:0005524">
    <property type="term" value="F:ATP binding"/>
    <property type="evidence" value="ECO:0007669"/>
    <property type="project" value="UniProtKB-KW"/>
</dbReference>
<dbReference type="InterPro" id="IPR050168">
    <property type="entry name" value="AAA_ATPase_domain"/>
</dbReference>
<evidence type="ECO:0000256" key="1">
    <source>
        <dbReference type="RuleBase" id="RU003651"/>
    </source>
</evidence>
<dbReference type="Pfam" id="PF17862">
    <property type="entry name" value="AAA_lid_3"/>
    <property type="match status" value="1"/>
</dbReference>
<dbReference type="GeneID" id="85230160"/>
<protein>
    <submittedName>
        <fullName evidence="3">ATP-binding protein</fullName>
    </submittedName>
</protein>
<reference evidence="3 4" key="1">
    <citation type="submission" date="2019-09" db="EMBL/GenBank/DDBJ databases">
        <title>The complete genome of Methanoplanus sp. FWC-SCC4.</title>
        <authorList>
            <person name="Chen S.-C."/>
            <person name="Zhou Y.-Z."/>
            <person name="Lai M.-C."/>
        </authorList>
    </citation>
    <scope>NUCLEOTIDE SEQUENCE [LARGE SCALE GENOMIC DNA]</scope>
    <source>
        <strain evidence="3 4">FWC-SCC4</strain>
    </source>
</reference>
<dbReference type="EMBL" id="CP043875">
    <property type="protein sequence ID" value="WOF16691.1"/>
    <property type="molecule type" value="Genomic_DNA"/>
</dbReference>
<dbReference type="AlphaFoldDB" id="A0AA97I490"/>
<keyword evidence="1" id="KW-0547">Nucleotide-binding</keyword>
<accession>A0AA97I490</accession>
<keyword evidence="4" id="KW-1185">Reference proteome</keyword>
<dbReference type="PROSITE" id="PS00674">
    <property type="entry name" value="AAA"/>
    <property type="match status" value="1"/>
</dbReference>
<comment type="similarity">
    <text evidence="1">Belongs to the AAA ATPase family.</text>
</comment>
<dbReference type="InterPro" id="IPR003960">
    <property type="entry name" value="ATPase_AAA_CS"/>
</dbReference>
<dbReference type="GO" id="GO:0016887">
    <property type="term" value="F:ATP hydrolysis activity"/>
    <property type="evidence" value="ECO:0007669"/>
    <property type="project" value="InterPro"/>
</dbReference>
<evidence type="ECO:0000259" key="2">
    <source>
        <dbReference type="SMART" id="SM00382"/>
    </source>
</evidence>
<dbReference type="PANTHER" id="PTHR23077">
    <property type="entry name" value="AAA-FAMILY ATPASE"/>
    <property type="match status" value="1"/>
</dbReference>
<dbReference type="RefSeq" id="WP_317136117.1">
    <property type="nucleotide sequence ID" value="NZ_CP043875.1"/>
</dbReference>
<dbReference type="InterPro" id="IPR003959">
    <property type="entry name" value="ATPase_AAA_core"/>
</dbReference>
<keyword evidence="1 3" id="KW-0067">ATP-binding</keyword>
<dbReference type="InterPro" id="IPR041569">
    <property type="entry name" value="AAA_lid_3"/>
</dbReference>
<evidence type="ECO:0000313" key="4">
    <source>
        <dbReference type="Proteomes" id="UP001301797"/>
    </source>
</evidence>
<dbReference type="InterPro" id="IPR027417">
    <property type="entry name" value="P-loop_NTPase"/>
</dbReference>
<dbReference type="Pfam" id="PF00004">
    <property type="entry name" value="AAA"/>
    <property type="match status" value="1"/>
</dbReference>
<dbReference type="CDD" id="cd19481">
    <property type="entry name" value="RecA-like_protease"/>
    <property type="match status" value="1"/>
</dbReference>